<dbReference type="AlphaFoldDB" id="A0A4C1UY37"/>
<keyword evidence="3" id="KW-0862">Zinc</keyword>
<dbReference type="EMBL" id="BGZK01000246">
    <property type="protein sequence ID" value="GBP31413.1"/>
    <property type="molecule type" value="Genomic_DNA"/>
</dbReference>
<proteinExistence type="predicted"/>
<dbReference type="Proteomes" id="UP000299102">
    <property type="component" value="Unassembled WGS sequence"/>
</dbReference>
<accession>A0A4C1UY37</accession>
<evidence type="ECO:0000313" key="5">
    <source>
        <dbReference type="EMBL" id="GBP31413.1"/>
    </source>
</evidence>
<name>A0A4C1UY37_EUMVA</name>
<dbReference type="InterPro" id="IPR007588">
    <property type="entry name" value="Znf_FLYWCH"/>
</dbReference>
<comment type="caution">
    <text evidence="5">The sequence shown here is derived from an EMBL/GenBank/DDBJ whole genome shotgun (WGS) entry which is preliminary data.</text>
</comment>
<evidence type="ECO:0000313" key="6">
    <source>
        <dbReference type="Proteomes" id="UP000299102"/>
    </source>
</evidence>
<keyword evidence="1" id="KW-0479">Metal-binding</keyword>
<evidence type="ECO:0000256" key="3">
    <source>
        <dbReference type="ARBA" id="ARBA00022833"/>
    </source>
</evidence>
<dbReference type="OrthoDB" id="167578at2759"/>
<sequence length="166" mass="19362">MLLECELGYSSLLDNDTRQPSAEDRELHVLQETHQRPSDLVAMFDAQQQGLFLRYIEKREAHNRVGPPKVFYEVLLQQFQHLGLHDAPHQRLWCQDSSGQAELHCRAEGGPQIRYRGFGYRWKSSSGAKTRWVCSSHKRCPAVLYTVDDVIVYEKFLHNHDVPRMK</sequence>
<evidence type="ECO:0000256" key="1">
    <source>
        <dbReference type="ARBA" id="ARBA00022723"/>
    </source>
</evidence>
<gene>
    <name evidence="5" type="ORF">EVAR_17902_1</name>
</gene>
<protein>
    <recommendedName>
        <fullName evidence="4">FLYWCH-type domain-containing protein</fullName>
    </recommendedName>
</protein>
<dbReference type="Gene3D" id="2.20.25.240">
    <property type="match status" value="1"/>
</dbReference>
<organism evidence="5 6">
    <name type="scientific">Eumeta variegata</name>
    <name type="common">Bagworm moth</name>
    <name type="synonym">Eumeta japonica</name>
    <dbReference type="NCBI Taxonomy" id="151549"/>
    <lineage>
        <taxon>Eukaryota</taxon>
        <taxon>Metazoa</taxon>
        <taxon>Ecdysozoa</taxon>
        <taxon>Arthropoda</taxon>
        <taxon>Hexapoda</taxon>
        <taxon>Insecta</taxon>
        <taxon>Pterygota</taxon>
        <taxon>Neoptera</taxon>
        <taxon>Endopterygota</taxon>
        <taxon>Lepidoptera</taxon>
        <taxon>Glossata</taxon>
        <taxon>Ditrysia</taxon>
        <taxon>Tineoidea</taxon>
        <taxon>Psychidae</taxon>
        <taxon>Oiketicinae</taxon>
        <taxon>Eumeta</taxon>
    </lineage>
</organism>
<evidence type="ECO:0000256" key="2">
    <source>
        <dbReference type="ARBA" id="ARBA00022771"/>
    </source>
</evidence>
<dbReference type="Pfam" id="PF04500">
    <property type="entry name" value="FLYWCH"/>
    <property type="match status" value="1"/>
</dbReference>
<evidence type="ECO:0000259" key="4">
    <source>
        <dbReference type="Pfam" id="PF04500"/>
    </source>
</evidence>
<reference evidence="5 6" key="1">
    <citation type="journal article" date="2019" name="Commun. Biol.">
        <title>The bagworm genome reveals a unique fibroin gene that provides high tensile strength.</title>
        <authorList>
            <person name="Kono N."/>
            <person name="Nakamura H."/>
            <person name="Ohtoshi R."/>
            <person name="Tomita M."/>
            <person name="Numata K."/>
            <person name="Arakawa K."/>
        </authorList>
    </citation>
    <scope>NUCLEOTIDE SEQUENCE [LARGE SCALE GENOMIC DNA]</scope>
</reference>
<keyword evidence="6" id="KW-1185">Reference proteome</keyword>
<dbReference type="GO" id="GO:0008270">
    <property type="term" value="F:zinc ion binding"/>
    <property type="evidence" value="ECO:0007669"/>
    <property type="project" value="UniProtKB-KW"/>
</dbReference>
<feature type="domain" description="FLYWCH-type" evidence="4">
    <location>
        <begin position="107"/>
        <end position="160"/>
    </location>
</feature>
<keyword evidence="2" id="KW-0863">Zinc-finger</keyword>